<accession>A0A7R9BZZ6</accession>
<dbReference type="Proteomes" id="UP000678499">
    <property type="component" value="Unassembled WGS sequence"/>
</dbReference>
<gene>
    <name evidence="1" type="ORF">NMOB1V02_LOCUS11883</name>
</gene>
<reference evidence="1" key="1">
    <citation type="submission" date="2020-11" db="EMBL/GenBank/DDBJ databases">
        <authorList>
            <person name="Tran Van P."/>
        </authorList>
    </citation>
    <scope>NUCLEOTIDE SEQUENCE</scope>
</reference>
<dbReference type="EMBL" id="OA889630">
    <property type="protein sequence ID" value="CAD7284276.1"/>
    <property type="molecule type" value="Genomic_DNA"/>
</dbReference>
<name>A0A7R9BZZ6_9CRUS</name>
<evidence type="ECO:0000313" key="1">
    <source>
        <dbReference type="EMBL" id="CAD7284276.1"/>
    </source>
</evidence>
<dbReference type="AlphaFoldDB" id="A0A7R9BZZ6"/>
<keyword evidence="2" id="KW-1185">Reference proteome</keyword>
<organism evidence="1">
    <name type="scientific">Notodromas monacha</name>
    <dbReference type="NCBI Taxonomy" id="399045"/>
    <lineage>
        <taxon>Eukaryota</taxon>
        <taxon>Metazoa</taxon>
        <taxon>Ecdysozoa</taxon>
        <taxon>Arthropoda</taxon>
        <taxon>Crustacea</taxon>
        <taxon>Oligostraca</taxon>
        <taxon>Ostracoda</taxon>
        <taxon>Podocopa</taxon>
        <taxon>Podocopida</taxon>
        <taxon>Cypridocopina</taxon>
        <taxon>Cypridoidea</taxon>
        <taxon>Cyprididae</taxon>
        <taxon>Notodromas</taxon>
    </lineage>
</organism>
<protein>
    <submittedName>
        <fullName evidence="1">Uncharacterized protein</fullName>
    </submittedName>
</protein>
<proteinExistence type="predicted"/>
<sequence length="177" mass="20019">MSAFLVRLDYGLRDLQYMELERSGRIDGCSNGYEKNPRITVACYVERSEREGINARTRFRLHVHKKANGAKIGTPCTKHLSLEKIFSIEEDPSGSFVLTPVPTLEHRFSFLICINGDVLDSDVKPVCVLKHGDVIEGKFPKILHDSQDDLSSFAEDYLQLSSRLEQLIVFTSDLCIP</sequence>
<evidence type="ECO:0000313" key="2">
    <source>
        <dbReference type="Proteomes" id="UP000678499"/>
    </source>
</evidence>
<dbReference type="EMBL" id="CAJPEX010007593">
    <property type="protein sequence ID" value="CAG0924428.1"/>
    <property type="molecule type" value="Genomic_DNA"/>
</dbReference>